<dbReference type="Proteomes" id="UP000663844">
    <property type="component" value="Unassembled WGS sequence"/>
</dbReference>
<dbReference type="EMBL" id="CAJOAZ010004252">
    <property type="protein sequence ID" value="CAF4050970.1"/>
    <property type="molecule type" value="Genomic_DNA"/>
</dbReference>
<gene>
    <name evidence="1" type="ORF">OXD698_LOCUS32519</name>
</gene>
<evidence type="ECO:0000313" key="2">
    <source>
        <dbReference type="Proteomes" id="UP000663844"/>
    </source>
</evidence>
<name>A0A819REQ0_9BILA</name>
<comment type="caution">
    <text evidence="1">The sequence shown here is derived from an EMBL/GenBank/DDBJ whole genome shotgun (WGS) entry which is preliminary data.</text>
</comment>
<accession>A0A819REQ0</accession>
<protein>
    <submittedName>
        <fullName evidence="1">Uncharacterized protein</fullName>
    </submittedName>
</protein>
<evidence type="ECO:0000313" key="1">
    <source>
        <dbReference type="EMBL" id="CAF4050970.1"/>
    </source>
</evidence>
<dbReference type="AlphaFoldDB" id="A0A819REQ0"/>
<sequence>LRFWHVIRQHVIDHQTTTIARELMRGTDGF</sequence>
<organism evidence="1 2">
    <name type="scientific">Adineta steineri</name>
    <dbReference type="NCBI Taxonomy" id="433720"/>
    <lineage>
        <taxon>Eukaryota</taxon>
        <taxon>Metazoa</taxon>
        <taxon>Spiralia</taxon>
        <taxon>Gnathifera</taxon>
        <taxon>Rotifera</taxon>
        <taxon>Eurotatoria</taxon>
        <taxon>Bdelloidea</taxon>
        <taxon>Adinetida</taxon>
        <taxon>Adinetidae</taxon>
        <taxon>Adineta</taxon>
    </lineage>
</organism>
<feature type="non-terminal residue" evidence="1">
    <location>
        <position position="1"/>
    </location>
</feature>
<proteinExistence type="predicted"/>
<reference evidence="1" key="1">
    <citation type="submission" date="2021-02" db="EMBL/GenBank/DDBJ databases">
        <authorList>
            <person name="Nowell W R."/>
        </authorList>
    </citation>
    <scope>NUCLEOTIDE SEQUENCE</scope>
</reference>